<protein>
    <submittedName>
        <fullName evidence="2">Uncharacterized protein</fullName>
    </submittedName>
</protein>
<reference evidence="2 3" key="1">
    <citation type="submission" date="2020-01" db="EMBL/GenBank/DDBJ databases">
        <authorList>
            <person name="Gupta K D."/>
        </authorList>
    </citation>
    <scope>NUCLEOTIDE SEQUENCE [LARGE SCALE GENOMIC DNA]</scope>
</reference>
<feature type="region of interest" description="Disordered" evidence="1">
    <location>
        <begin position="62"/>
        <end position="81"/>
    </location>
</feature>
<comment type="caution">
    <text evidence="2">The sequence shown here is derived from an EMBL/GenBank/DDBJ whole genome shotgun (WGS) entry which is preliminary data.</text>
</comment>
<feature type="region of interest" description="Disordered" evidence="1">
    <location>
        <begin position="336"/>
        <end position="385"/>
    </location>
</feature>
<feature type="region of interest" description="Disordered" evidence="1">
    <location>
        <begin position="443"/>
        <end position="462"/>
    </location>
</feature>
<sequence>MFSQLDHHHDCQQSTSLLPMLGTRHQHSPNPAPLEAESRLSAVQSVALWPQVGPGLDLRARAKGQRRPGPRAASSLQLPPPTSPFHLQSSIFYIINLLSSHTVCLCLAARTIAIAPALPHPSSRTVAITLHRCHCLLLSRPVHHLALILTHIIAIALLLATLIHPHSPSSHLRHRLPLTLLALPSPRLCLTARTITITITVTPALTLTCCSSPSPPPSLTLVLPSPCTLTPSSSFHTALVLHPPSPCPSPCPSSRTIASLTRRCPHFAPTLASECRPCLTPLPASLAVAHPRVTIASLLAPALVSLSPCHRHCPRLTPPSSRCHLIEYLLYRGPGPEKVGPSPKSQGHGQQNSLLKKGPIPPPPSLANPFLLNEKPTAKSKDSTQPPASLLVVEQTAHLESLLDSVLATLVIIQAAVTMPIALSNHTCESLSVLDKIAHTSASNHALPTSPPVQEDNQRSHM</sequence>
<dbReference type="AlphaFoldDB" id="A0A8S0VQ18"/>
<dbReference type="EMBL" id="CACVBS010000001">
    <property type="protein sequence ID" value="CAA7257322.1"/>
    <property type="molecule type" value="Genomic_DNA"/>
</dbReference>
<accession>A0A8S0VQ18</accession>
<gene>
    <name evidence="2" type="ORF">AAE3_LOCUS280</name>
</gene>
<feature type="compositionally biased region" description="Polar residues" evidence="1">
    <location>
        <begin position="343"/>
        <end position="354"/>
    </location>
</feature>
<proteinExistence type="predicted"/>
<keyword evidence="3" id="KW-1185">Reference proteome</keyword>
<name>A0A8S0VQ18_CYCAE</name>
<dbReference type="Proteomes" id="UP000467700">
    <property type="component" value="Unassembled WGS sequence"/>
</dbReference>
<organism evidence="2 3">
    <name type="scientific">Cyclocybe aegerita</name>
    <name type="common">Black poplar mushroom</name>
    <name type="synonym">Agrocybe aegerita</name>
    <dbReference type="NCBI Taxonomy" id="1973307"/>
    <lineage>
        <taxon>Eukaryota</taxon>
        <taxon>Fungi</taxon>
        <taxon>Dikarya</taxon>
        <taxon>Basidiomycota</taxon>
        <taxon>Agaricomycotina</taxon>
        <taxon>Agaricomycetes</taxon>
        <taxon>Agaricomycetidae</taxon>
        <taxon>Agaricales</taxon>
        <taxon>Agaricineae</taxon>
        <taxon>Bolbitiaceae</taxon>
        <taxon>Cyclocybe</taxon>
    </lineage>
</organism>
<evidence type="ECO:0000313" key="2">
    <source>
        <dbReference type="EMBL" id="CAA7257322.1"/>
    </source>
</evidence>
<evidence type="ECO:0000313" key="3">
    <source>
        <dbReference type="Proteomes" id="UP000467700"/>
    </source>
</evidence>
<evidence type="ECO:0000256" key="1">
    <source>
        <dbReference type="SAM" id="MobiDB-lite"/>
    </source>
</evidence>